<evidence type="ECO:0000313" key="11">
    <source>
        <dbReference type="Proteomes" id="UP000319004"/>
    </source>
</evidence>
<dbReference type="Proteomes" id="UP000319004">
    <property type="component" value="Chromosome"/>
</dbReference>
<dbReference type="PANTHER" id="PTHR43091">
    <property type="entry name" value="3-OXOACYL-[ACYL-CARRIER-PROTEIN] SYNTHASE"/>
    <property type="match status" value="1"/>
</dbReference>
<dbReference type="PANTHER" id="PTHR43091:SF1">
    <property type="entry name" value="BETA-KETOACYL-[ACYL-CARRIER-PROTEIN] SYNTHASE III, CHLOROPLASTIC"/>
    <property type="match status" value="1"/>
</dbReference>
<keyword evidence="7" id="KW-0275">Fatty acid biosynthesis</keyword>
<evidence type="ECO:0000259" key="9">
    <source>
        <dbReference type="Pfam" id="PF08545"/>
    </source>
</evidence>
<evidence type="ECO:0000256" key="6">
    <source>
        <dbReference type="ARBA" id="ARBA00023098"/>
    </source>
</evidence>
<protein>
    <submittedName>
        <fullName evidence="10">3-oxoacyl-[acyl-carrier-protein] synthase 3 protein 1</fullName>
        <ecNumber evidence="10">2.3.1.180</ecNumber>
    </submittedName>
</protein>
<keyword evidence="4 10" id="KW-0808">Transferase</keyword>
<comment type="pathway">
    <text evidence="1">Lipid metabolism.</text>
</comment>
<keyword evidence="5" id="KW-0276">Fatty acid metabolism</keyword>
<dbReference type="GO" id="GO:0006633">
    <property type="term" value="P:fatty acid biosynthetic process"/>
    <property type="evidence" value="ECO:0007669"/>
    <property type="project" value="UniProtKB-KW"/>
</dbReference>
<dbReference type="OrthoDB" id="9815506at2"/>
<dbReference type="KEGG" id="snep:Enr13x_61610"/>
<keyword evidence="6" id="KW-0443">Lipid metabolism</keyword>
<evidence type="ECO:0000313" key="10">
    <source>
        <dbReference type="EMBL" id="QDV46252.1"/>
    </source>
</evidence>
<dbReference type="NCBIfam" id="NF006829">
    <property type="entry name" value="PRK09352.1"/>
    <property type="match status" value="1"/>
</dbReference>
<evidence type="ECO:0000256" key="5">
    <source>
        <dbReference type="ARBA" id="ARBA00022832"/>
    </source>
</evidence>
<name>A0A518HZH7_9BACT</name>
<gene>
    <name evidence="10" type="primary">fabH1</name>
    <name evidence="10" type="ORF">Enr13x_61610</name>
</gene>
<dbReference type="GO" id="GO:0033818">
    <property type="term" value="F:beta-ketoacyl-acyl-carrier-protein synthase III activity"/>
    <property type="evidence" value="ECO:0007669"/>
    <property type="project" value="UniProtKB-EC"/>
</dbReference>
<feature type="domain" description="Beta-ketoacyl-[acyl-carrier-protein] synthase III C-terminal" evidence="8">
    <location>
        <begin position="241"/>
        <end position="329"/>
    </location>
</feature>
<reference evidence="10 11" key="1">
    <citation type="submission" date="2019-03" db="EMBL/GenBank/DDBJ databases">
        <title>Deep-cultivation of Planctomycetes and their phenomic and genomic characterization uncovers novel biology.</title>
        <authorList>
            <person name="Wiegand S."/>
            <person name="Jogler M."/>
            <person name="Boedeker C."/>
            <person name="Pinto D."/>
            <person name="Vollmers J."/>
            <person name="Rivas-Marin E."/>
            <person name="Kohn T."/>
            <person name="Peeters S.H."/>
            <person name="Heuer A."/>
            <person name="Rast P."/>
            <person name="Oberbeckmann S."/>
            <person name="Bunk B."/>
            <person name="Jeske O."/>
            <person name="Meyerdierks A."/>
            <person name="Storesund J.E."/>
            <person name="Kallscheuer N."/>
            <person name="Luecker S."/>
            <person name="Lage O.M."/>
            <person name="Pohl T."/>
            <person name="Merkel B.J."/>
            <person name="Hornburger P."/>
            <person name="Mueller R.-W."/>
            <person name="Bruemmer F."/>
            <person name="Labrenz M."/>
            <person name="Spormann A.M."/>
            <person name="Op den Camp H."/>
            <person name="Overmann J."/>
            <person name="Amann R."/>
            <person name="Jetten M.S.M."/>
            <person name="Mascher T."/>
            <person name="Medema M.H."/>
            <person name="Devos D.P."/>
            <person name="Kaster A.-K."/>
            <person name="Ovreas L."/>
            <person name="Rohde M."/>
            <person name="Galperin M.Y."/>
            <person name="Jogler C."/>
        </authorList>
    </citation>
    <scope>NUCLEOTIDE SEQUENCE [LARGE SCALE GENOMIC DNA]</scope>
    <source>
        <strain evidence="10 11">Enr13</strain>
    </source>
</reference>
<evidence type="ECO:0000256" key="7">
    <source>
        <dbReference type="ARBA" id="ARBA00023160"/>
    </source>
</evidence>
<proteinExistence type="inferred from homology"/>
<dbReference type="InterPro" id="IPR013747">
    <property type="entry name" value="ACP_syn_III_C"/>
</dbReference>
<feature type="domain" description="Beta-ketoacyl-[acyl-carrier-protein] synthase III N-terminal" evidence="9">
    <location>
        <begin position="109"/>
        <end position="186"/>
    </location>
</feature>
<comment type="similarity">
    <text evidence="2">Belongs to the thiolase-like superfamily. FabH family.</text>
</comment>
<dbReference type="Pfam" id="PF08545">
    <property type="entry name" value="ACP_syn_III"/>
    <property type="match status" value="1"/>
</dbReference>
<keyword evidence="3" id="KW-0444">Lipid biosynthesis</keyword>
<evidence type="ECO:0000256" key="2">
    <source>
        <dbReference type="ARBA" id="ARBA00008642"/>
    </source>
</evidence>
<evidence type="ECO:0000256" key="1">
    <source>
        <dbReference type="ARBA" id="ARBA00005189"/>
    </source>
</evidence>
<keyword evidence="11" id="KW-1185">Reference proteome</keyword>
<dbReference type="EC" id="2.3.1.180" evidence="10"/>
<dbReference type="RefSeq" id="WP_145392751.1">
    <property type="nucleotide sequence ID" value="NZ_CP037423.1"/>
</dbReference>
<evidence type="ECO:0000259" key="8">
    <source>
        <dbReference type="Pfam" id="PF08541"/>
    </source>
</evidence>
<sequence length="337" mass="37164">MPYAQIGPIAVHFPEKVETNEELQREFPRWDLALIEEKTGIRQRYIAAEGETSSDLAVAAAEKLFADQQIDPNSIDFLLFCTQTPDYPLPTTSCLIQDRLGLPTHCGALDFNLGCSGYVYGLAVADGLIQSGVAKRILFLTAETYTKYIDRADRSLRTIFADGAAATLVTAGDMPSLRGFKFGSDGSGADMLIVGDGGARAPEDAIPPRHRKRWKSRLYMDGPSLINFTVDAVPQLIDQILQQEQLTDADISQYLMHQATWKMLDELRIRLELEPERLPIELAEIGNTVSCTLPILIDQLRKSGRLDRESVNMLIGFGVGLSWAGCLWQDLAGETAG</sequence>
<dbReference type="InterPro" id="IPR013751">
    <property type="entry name" value="ACP_syn_III_N"/>
</dbReference>
<evidence type="ECO:0000256" key="4">
    <source>
        <dbReference type="ARBA" id="ARBA00022679"/>
    </source>
</evidence>
<dbReference type="Pfam" id="PF08541">
    <property type="entry name" value="ACP_syn_III_C"/>
    <property type="match status" value="1"/>
</dbReference>
<organism evidence="10 11">
    <name type="scientific">Stieleria neptunia</name>
    <dbReference type="NCBI Taxonomy" id="2527979"/>
    <lineage>
        <taxon>Bacteria</taxon>
        <taxon>Pseudomonadati</taxon>
        <taxon>Planctomycetota</taxon>
        <taxon>Planctomycetia</taxon>
        <taxon>Pirellulales</taxon>
        <taxon>Pirellulaceae</taxon>
        <taxon>Stieleria</taxon>
    </lineage>
</organism>
<dbReference type="SUPFAM" id="SSF53901">
    <property type="entry name" value="Thiolase-like"/>
    <property type="match status" value="1"/>
</dbReference>
<dbReference type="EMBL" id="CP037423">
    <property type="protein sequence ID" value="QDV46252.1"/>
    <property type="molecule type" value="Genomic_DNA"/>
</dbReference>
<accession>A0A518HZH7</accession>
<dbReference type="CDD" id="cd00830">
    <property type="entry name" value="KAS_III"/>
    <property type="match status" value="1"/>
</dbReference>
<dbReference type="GO" id="GO:0004315">
    <property type="term" value="F:3-oxoacyl-[acyl-carrier-protein] synthase activity"/>
    <property type="evidence" value="ECO:0007669"/>
    <property type="project" value="InterPro"/>
</dbReference>
<dbReference type="AlphaFoldDB" id="A0A518HZH7"/>
<dbReference type="InterPro" id="IPR016039">
    <property type="entry name" value="Thiolase-like"/>
</dbReference>
<keyword evidence="10" id="KW-0012">Acyltransferase</keyword>
<evidence type="ECO:0000256" key="3">
    <source>
        <dbReference type="ARBA" id="ARBA00022516"/>
    </source>
</evidence>
<dbReference type="Gene3D" id="3.40.47.10">
    <property type="match status" value="1"/>
</dbReference>